<dbReference type="Gene3D" id="3.40.50.300">
    <property type="entry name" value="P-loop containing nucleotide triphosphate hydrolases"/>
    <property type="match status" value="1"/>
</dbReference>
<gene>
    <name evidence="6" type="ORF">LSAT_V11C800408240</name>
</gene>
<dbReference type="InterPro" id="IPR000157">
    <property type="entry name" value="TIR_dom"/>
</dbReference>
<evidence type="ECO:0000259" key="5">
    <source>
        <dbReference type="PROSITE" id="PS50104"/>
    </source>
</evidence>
<dbReference type="InterPro" id="IPR036390">
    <property type="entry name" value="WH_DNA-bd_sf"/>
</dbReference>
<sequence>MASSSPSSPSVPAFSYQLWKYHVFISFRGVDTRKNIVDHLYKALLQRGISTYKDDETLPRGELIRQSLMKAIKDSYIAIIVFSKNFANSSWCLEELSYIMKCRDTRGLIVIPIFHKVSPSVIQKCGEALFEHKLKNEKKAKSWRKALVYACSISGLETQRIANGLLQITYDIDFTSAILNVKSKRHEAKCIEVIVDTILERLHQDVSNLNISNVNGNLIGIEARKQGLISAFELGFDGVCMVGIWGVGGGGKTTLASSVYDDISSNFDGCCFIKNVREESCNKAGLERLQEKILCGVLKQEQVHVTRVEEGKRMIKDRLHRRKVLIVLDDVDHLDQLEALAGSENWFGEGSRIIITTRDQHLLVAHRVNVIHDICLLNDDEATNLFRKHAPRNGRPIEDYELLSKVVVSYAGGLPLALNILGSFLCDKDMNEWRSALARLKEIPDANILEVLKISFDGLTKVEKELFLDIACFFMGREKDKAMGILEACGYHSVIGIKVLVQKALITISEDGEFDMHDLVQEMGHYIVRGEHPNNPEKHSRIWKKEDVLKICAMDATMVSANKKQRRWFGLNIKQRVKATRLLPEMFRPRELSGLTLSELVQKQLWDAYKAGDSVMLLPENNEMDYYNSVTRLDCGTSHGYDQTADSDDEDEDEDGDTRLNPVPKEAEKNDRIDREILKMLEKGKNKVEVEVVDQMETMEDRIVNRMKGFLHERIDRLEDKMVERMDMLENRMMKMEGIVVKRMERLTNKTVEMEGGVVQRIERLTNKMVERMDMLENRVGDVDK</sequence>
<protein>
    <recommendedName>
        <fullName evidence="5">TIR domain-containing protein</fullName>
    </recommendedName>
</protein>
<dbReference type="AlphaFoldDB" id="A0A9R1UNW9"/>
<feature type="domain" description="TIR" evidence="5">
    <location>
        <begin position="19"/>
        <end position="202"/>
    </location>
</feature>
<dbReference type="InterPro" id="IPR035897">
    <property type="entry name" value="Toll_tir_struct_dom_sf"/>
</dbReference>
<feature type="region of interest" description="Disordered" evidence="4">
    <location>
        <begin position="638"/>
        <end position="671"/>
    </location>
</feature>
<dbReference type="Gene3D" id="1.10.8.430">
    <property type="entry name" value="Helical domain of apoptotic protease-activating factors"/>
    <property type="match status" value="1"/>
</dbReference>
<dbReference type="PRINTS" id="PR00364">
    <property type="entry name" value="DISEASERSIST"/>
</dbReference>
<evidence type="ECO:0000313" key="6">
    <source>
        <dbReference type="EMBL" id="KAJ0191000.1"/>
    </source>
</evidence>
<dbReference type="SUPFAM" id="SSF52200">
    <property type="entry name" value="Toll/Interleukin receptor TIR domain"/>
    <property type="match status" value="1"/>
</dbReference>
<evidence type="ECO:0000256" key="1">
    <source>
        <dbReference type="ARBA" id="ARBA00022614"/>
    </source>
</evidence>
<evidence type="ECO:0000256" key="4">
    <source>
        <dbReference type="SAM" id="MobiDB-lite"/>
    </source>
</evidence>
<reference evidence="6 7" key="1">
    <citation type="journal article" date="2017" name="Nat. Commun.">
        <title>Genome assembly with in vitro proximity ligation data and whole-genome triplication in lettuce.</title>
        <authorList>
            <person name="Reyes-Chin-Wo S."/>
            <person name="Wang Z."/>
            <person name="Yang X."/>
            <person name="Kozik A."/>
            <person name="Arikit S."/>
            <person name="Song C."/>
            <person name="Xia L."/>
            <person name="Froenicke L."/>
            <person name="Lavelle D.O."/>
            <person name="Truco M.J."/>
            <person name="Xia R."/>
            <person name="Zhu S."/>
            <person name="Xu C."/>
            <person name="Xu H."/>
            <person name="Xu X."/>
            <person name="Cox K."/>
            <person name="Korf I."/>
            <person name="Meyers B.C."/>
            <person name="Michelmore R.W."/>
        </authorList>
    </citation>
    <scope>NUCLEOTIDE SEQUENCE [LARGE SCALE GENOMIC DNA]</scope>
    <source>
        <strain evidence="7">cv. Salinas</strain>
        <tissue evidence="6">Seedlings</tissue>
    </source>
</reference>
<dbReference type="GO" id="GO:0007165">
    <property type="term" value="P:signal transduction"/>
    <property type="evidence" value="ECO:0007669"/>
    <property type="project" value="InterPro"/>
</dbReference>
<feature type="compositionally biased region" description="Acidic residues" evidence="4">
    <location>
        <begin position="645"/>
        <end position="656"/>
    </location>
</feature>
<dbReference type="GO" id="GO:0006952">
    <property type="term" value="P:defense response"/>
    <property type="evidence" value="ECO:0007669"/>
    <property type="project" value="UniProtKB-KW"/>
</dbReference>
<keyword evidence="2" id="KW-0677">Repeat</keyword>
<dbReference type="PANTHER" id="PTHR11017">
    <property type="entry name" value="LEUCINE-RICH REPEAT-CONTAINING PROTEIN"/>
    <property type="match status" value="1"/>
</dbReference>
<dbReference type="InterPro" id="IPR044974">
    <property type="entry name" value="Disease_R_plants"/>
</dbReference>
<dbReference type="InterPro" id="IPR042197">
    <property type="entry name" value="Apaf_helical"/>
</dbReference>
<dbReference type="PANTHER" id="PTHR11017:SF340">
    <property type="entry name" value="NB-ARC-RELATED"/>
    <property type="match status" value="1"/>
</dbReference>
<dbReference type="Gene3D" id="3.40.50.10140">
    <property type="entry name" value="Toll/interleukin-1 receptor homology (TIR) domain"/>
    <property type="match status" value="1"/>
</dbReference>
<keyword evidence="7" id="KW-1185">Reference proteome</keyword>
<dbReference type="InterPro" id="IPR027417">
    <property type="entry name" value="P-loop_NTPase"/>
</dbReference>
<dbReference type="InterPro" id="IPR058192">
    <property type="entry name" value="WHD_ROQ1-like"/>
</dbReference>
<evidence type="ECO:0000256" key="3">
    <source>
        <dbReference type="ARBA" id="ARBA00022821"/>
    </source>
</evidence>
<dbReference type="SUPFAM" id="SSF46785">
    <property type="entry name" value="Winged helix' DNA-binding domain"/>
    <property type="match status" value="1"/>
</dbReference>
<dbReference type="Proteomes" id="UP000235145">
    <property type="component" value="Unassembled WGS sequence"/>
</dbReference>
<dbReference type="Pfam" id="PF23282">
    <property type="entry name" value="WHD_ROQ1"/>
    <property type="match status" value="1"/>
</dbReference>
<dbReference type="GO" id="GO:0043531">
    <property type="term" value="F:ADP binding"/>
    <property type="evidence" value="ECO:0007669"/>
    <property type="project" value="InterPro"/>
</dbReference>
<dbReference type="SUPFAM" id="SSF52540">
    <property type="entry name" value="P-loop containing nucleoside triphosphate hydrolases"/>
    <property type="match status" value="1"/>
</dbReference>
<accession>A0A9R1UNW9</accession>
<name>A0A9R1UNW9_LACSA</name>
<dbReference type="PROSITE" id="PS50104">
    <property type="entry name" value="TIR"/>
    <property type="match status" value="1"/>
</dbReference>
<proteinExistence type="predicted"/>
<keyword evidence="1" id="KW-0433">Leucine-rich repeat</keyword>
<comment type="caution">
    <text evidence="6">The sequence shown here is derived from an EMBL/GenBank/DDBJ whole genome shotgun (WGS) entry which is preliminary data.</text>
</comment>
<keyword evidence="3" id="KW-0611">Plant defense</keyword>
<evidence type="ECO:0000313" key="7">
    <source>
        <dbReference type="Proteomes" id="UP000235145"/>
    </source>
</evidence>
<organism evidence="6 7">
    <name type="scientific">Lactuca sativa</name>
    <name type="common">Garden lettuce</name>
    <dbReference type="NCBI Taxonomy" id="4236"/>
    <lineage>
        <taxon>Eukaryota</taxon>
        <taxon>Viridiplantae</taxon>
        <taxon>Streptophyta</taxon>
        <taxon>Embryophyta</taxon>
        <taxon>Tracheophyta</taxon>
        <taxon>Spermatophyta</taxon>
        <taxon>Magnoliopsida</taxon>
        <taxon>eudicotyledons</taxon>
        <taxon>Gunneridae</taxon>
        <taxon>Pentapetalae</taxon>
        <taxon>asterids</taxon>
        <taxon>campanulids</taxon>
        <taxon>Asterales</taxon>
        <taxon>Asteraceae</taxon>
        <taxon>Cichorioideae</taxon>
        <taxon>Cichorieae</taxon>
        <taxon>Lactucinae</taxon>
        <taxon>Lactuca</taxon>
    </lineage>
</organism>
<dbReference type="SMART" id="SM00255">
    <property type="entry name" value="TIR"/>
    <property type="match status" value="1"/>
</dbReference>
<dbReference type="Pfam" id="PF01582">
    <property type="entry name" value="TIR"/>
    <property type="match status" value="1"/>
</dbReference>
<evidence type="ECO:0000256" key="2">
    <source>
        <dbReference type="ARBA" id="ARBA00022737"/>
    </source>
</evidence>
<dbReference type="InterPro" id="IPR002182">
    <property type="entry name" value="NB-ARC"/>
</dbReference>
<dbReference type="Pfam" id="PF00931">
    <property type="entry name" value="NB-ARC"/>
    <property type="match status" value="1"/>
</dbReference>
<dbReference type="EMBL" id="NBSK02000008">
    <property type="protein sequence ID" value="KAJ0191000.1"/>
    <property type="molecule type" value="Genomic_DNA"/>
</dbReference>